<evidence type="ECO:0000313" key="2">
    <source>
        <dbReference type="EMBL" id="GFR49407.1"/>
    </source>
</evidence>
<gene>
    <name evidence="2" type="ORF">Agub_g11459</name>
</gene>
<name>A0AAD3DYZ3_9CHLO</name>
<proteinExistence type="predicted"/>
<dbReference type="AlphaFoldDB" id="A0AAD3DYZ3"/>
<feature type="non-terminal residue" evidence="2">
    <location>
        <position position="1"/>
    </location>
</feature>
<evidence type="ECO:0000313" key="3">
    <source>
        <dbReference type="Proteomes" id="UP001054857"/>
    </source>
</evidence>
<feature type="compositionally biased region" description="Gly residues" evidence="1">
    <location>
        <begin position="208"/>
        <end position="217"/>
    </location>
</feature>
<feature type="compositionally biased region" description="Low complexity" evidence="1">
    <location>
        <begin position="62"/>
        <end position="116"/>
    </location>
</feature>
<evidence type="ECO:0000256" key="1">
    <source>
        <dbReference type="SAM" id="MobiDB-lite"/>
    </source>
</evidence>
<feature type="region of interest" description="Disordered" evidence="1">
    <location>
        <begin position="202"/>
        <end position="272"/>
    </location>
</feature>
<feature type="region of interest" description="Disordered" evidence="1">
    <location>
        <begin position="1"/>
        <end position="26"/>
    </location>
</feature>
<feature type="compositionally biased region" description="Polar residues" evidence="1">
    <location>
        <begin position="263"/>
        <end position="272"/>
    </location>
</feature>
<feature type="compositionally biased region" description="Gly residues" evidence="1">
    <location>
        <begin position="231"/>
        <end position="244"/>
    </location>
</feature>
<comment type="caution">
    <text evidence="2">The sequence shown here is derived from an EMBL/GenBank/DDBJ whole genome shotgun (WGS) entry which is preliminary data.</text>
</comment>
<organism evidence="2 3">
    <name type="scientific">Astrephomene gubernaculifera</name>
    <dbReference type="NCBI Taxonomy" id="47775"/>
    <lineage>
        <taxon>Eukaryota</taxon>
        <taxon>Viridiplantae</taxon>
        <taxon>Chlorophyta</taxon>
        <taxon>core chlorophytes</taxon>
        <taxon>Chlorophyceae</taxon>
        <taxon>CS clade</taxon>
        <taxon>Chlamydomonadales</taxon>
        <taxon>Astrephomenaceae</taxon>
        <taxon>Astrephomene</taxon>
    </lineage>
</organism>
<feature type="region of interest" description="Disordered" evidence="1">
    <location>
        <begin position="53"/>
        <end position="140"/>
    </location>
</feature>
<accession>A0AAD3DYZ3</accession>
<protein>
    <submittedName>
        <fullName evidence="2">Uncharacterized protein</fullName>
    </submittedName>
</protein>
<feature type="compositionally biased region" description="Basic residues" evidence="1">
    <location>
        <begin position="1"/>
        <end position="11"/>
    </location>
</feature>
<dbReference type="Proteomes" id="UP001054857">
    <property type="component" value="Unassembled WGS sequence"/>
</dbReference>
<dbReference type="EMBL" id="BMAR01000030">
    <property type="protein sequence ID" value="GFR49407.1"/>
    <property type="molecule type" value="Genomic_DNA"/>
</dbReference>
<reference evidence="2 3" key="1">
    <citation type="journal article" date="2021" name="Sci. Rep.">
        <title>Genome sequencing of the multicellular alga Astrephomene provides insights into convergent evolution of germ-soma differentiation.</title>
        <authorList>
            <person name="Yamashita S."/>
            <person name="Yamamoto K."/>
            <person name="Matsuzaki R."/>
            <person name="Suzuki S."/>
            <person name="Yamaguchi H."/>
            <person name="Hirooka S."/>
            <person name="Minakuchi Y."/>
            <person name="Miyagishima S."/>
            <person name="Kawachi M."/>
            <person name="Toyoda A."/>
            <person name="Nozaki H."/>
        </authorList>
    </citation>
    <scope>NUCLEOTIDE SEQUENCE [LARGE SCALE GENOMIC DNA]</scope>
    <source>
        <strain evidence="2 3">NIES-4017</strain>
    </source>
</reference>
<sequence>MSDRRPKRRCVSAKSQAPKGQMPSAIHYVGYVEDDETPEMIMKKFEELERIKKAAEARRQQHQVQQQQAQANAPGADSTGAGPSTSAAPAAADTSSASPNAANTSADASQPASQAPLPHLNSHTAAPAQNPASETQLDEEALLEVFRQTSIINVRSALANNGAGDNDAEYGMEETYLADDMGDGGGLGSDLEDDEYLKGFWSDEDYEMGGGGGGREGAAGARRRRAASAGSGRGGEGGAGGGGVPREAKPPRPNGPSRHAQHQVVTQYNKDT</sequence>
<keyword evidence="3" id="KW-1185">Reference proteome</keyword>